<evidence type="ECO:0000256" key="2">
    <source>
        <dbReference type="ARBA" id="ARBA00022748"/>
    </source>
</evidence>
<feature type="domain" description="Thioredoxin" evidence="6">
    <location>
        <begin position="20"/>
        <end position="156"/>
    </location>
</feature>
<evidence type="ECO:0000256" key="3">
    <source>
        <dbReference type="ARBA" id="ARBA00023157"/>
    </source>
</evidence>
<dbReference type="InterPro" id="IPR000866">
    <property type="entry name" value="AhpC/TSA"/>
</dbReference>
<accession>A0A4R6ZA69</accession>
<dbReference type="CDD" id="cd02966">
    <property type="entry name" value="TlpA_like_family"/>
    <property type="match status" value="1"/>
</dbReference>
<evidence type="ECO:0000313" key="7">
    <source>
        <dbReference type="EMBL" id="TDR48579.1"/>
    </source>
</evidence>
<dbReference type="InterPro" id="IPR050553">
    <property type="entry name" value="Thioredoxin_ResA/DsbE_sf"/>
</dbReference>
<dbReference type="InterPro" id="IPR013766">
    <property type="entry name" value="Thioredoxin_domain"/>
</dbReference>
<evidence type="ECO:0000256" key="4">
    <source>
        <dbReference type="ARBA" id="ARBA00023284"/>
    </source>
</evidence>
<dbReference type="GO" id="GO:0016853">
    <property type="term" value="F:isomerase activity"/>
    <property type="evidence" value="ECO:0007669"/>
    <property type="project" value="UniProtKB-KW"/>
</dbReference>
<dbReference type="AlphaFoldDB" id="A0A4R6ZA69"/>
<reference evidence="7 8" key="1">
    <citation type="submission" date="2019-03" db="EMBL/GenBank/DDBJ databases">
        <title>Genomic Encyclopedia of Type Strains, Phase IV (KMG-IV): sequencing the most valuable type-strain genomes for metagenomic binning, comparative biology and taxonomic classification.</title>
        <authorList>
            <person name="Goeker M."/>
        </authorList>
    </citation>
    <scope>NUCLEOTIDE SEQUENCE [LARGE SCALE GENOMIC DNA]</scope>
    <source>
        <strain evidence="7 8">DSM 21667</strain>
    </source>
</reference>
<evidence type="ECO:0000313" key="8">
    <source>
        <dbReference type="Proteomes" id="UP000295293"/>
    </source>
</evidence>
<feature type="chain" id="PRO_5020333486" evidence="5">
    <location>
        <begin position="21"/>
        <end position="156"/>
    </location>
</feature>
<organism evidence="7 8">
    <name type="scientific">Tahibacter aquaticus</name>
    <dbReference type="NCBI Taxonomy" id="520092"/>
    <lineage>
        <taxon>Bacteria</taxon>
        <taxon>Pseudomonadati</taxon>
        <taxon>Pseudomonadota</taxon>
        <taxon>Gammaproteobacteria</taxon>
        <taxon>Lysobacterales</taxon>
        <taxon>Rhodanobacteraceae</taxon>
        <taxon>Tahibacter</taxon>
    </lineage>
</organism>
<feature type="signal peptide" evidence="5">
    <location>
        <begin position="1"/>
        <end position="20"/>
    </location>
</feature>
<dbReference type="GO" id="GO:0016209">
    <property type="term" value="F:antioxidant activity"/>
    <property type="evidence" value="ECO:0007669"/>
    <property type="project" value="InterPro"/>
</dbReference>
<sequence length="156" mass="16793">MKTLFASLALVFAAAAPLQAAELPAKPSLSIKTLDGKTFTLAEHKGNWVIVNFWATWCSPCIKELPELSNFVKAHSNVRAIGLAYEDTEAAEIKAFLQKHPVSYPIAQVDTFEPPADFETPRGLPMTVIIAPDGSVAKKFTGPVDEAALKLATGLK</sequence>
<dbReference type="Pfam" id="PF00578">
    <property type="entry name" value="AhpC-TSA"/>
    <property type="match status" value="1"/>
</dbReference>
<dbReference type="PROSITE" id="PS51352">
    <property type="entry name" value="THIOREDOXIN_2"/>
    <property type="match status" value="1"/>
</dbReference>
<dbReference type="EMBL" id="SNZH01000001">
    <property type="protein sequence ID" value="TDR48579.1"/>
    <property type="molecule type" value="Genomic_DNA"/>
</dbReference>
<dbReference type="GO" id="GO:0030313">
    <property type="term" value="C:cell envelope"/>
    <property type="evidence" value="ECO:0007669"/>
    <property type="project" value="UniProtKB-SubCell"/>
</dbReference>
<dbReference type="PANTHER" id="PTHR42852:SF6">
    <property type="entry name" value="THIOL:DISULFIDE INTERCHANGE PROTEIN DSBE"/>
    <property type="match status" value="1"/>
</dbReference>
<dbReference type="GO" id="GO:0017004">
    <property type="term" value="P:cytochrome complex assembly"/>
    <property type="evidence" value="ECO:0007669"/>
    <property type="project" value="UniProtKB-KW"/>
</dbReference>
<evidence type="ECO:0000259" key="6">
    <source>
        <dbReference type="PROSITE" id="PS51352"/>
    </source>
</evidence>
<gene>
    <name evidence="7" type="ORF">DFR29_101199</name>
</gene>
<keyword evidence="8" id="KW-1185">Reference proteome</keyword>
<comment type="subcellular location">
    <subcellularLocation>
        <location evidence="1">Cell envelope</location>
    </subcellularLocation>
</comment>
<keyword evidence="3" id="KW-1015">Disulfide bond</keyword>
<keyword evidence="5" id="KW-0732">Signal</keyword>
<dbReference type="Gene3D" id="3.40.30.10">
    <property type="entry name" value="Glutaredoxin"/>
    <property type="match status" value="1"/>
</dbReference>
<dbReference type="PANTHER" id="PTHR42852">
    <property type="entry name" value="THIOL:DISULFIDE INTERCHANGE PROTEIN DSBE"/>
    <property type="match status" value="1"/>
</dbReference>
<dbReference type="SUPFAM" id="SSF52833">
    <property type="entry name" value="Thioredoxin-like"/>
    <property type="match status" value="1"/>
</dbReference>
<dbReference type="Proteomes" id="UP000295293">
    <property type="component" value="Unassembled WGS sequence"/>
</dbReference>
<name>A0A4R6ZA69_9GAMM</name>
<proteinExistence type="predicted"/>
<dbReference type="RefSeq" id="WP_133816701.1">
    <property type="nucleotide sequence ID" value="NZ_SNZH01000001.1"/>
</dbReference>
<dbReference type="GO" id="GO:0016491">
    <property type="term" value="F:oxidoreductase activity"/>
    <property type="evidence" value="ECO:0007669"/>
    <property type="project" value="InterPro"/>
</dbReference>
<dbReference type="OrthoDB" id="9796554at2"/>
<dbReference type="InterPro" id="IPR036249">
    <property type="entry name" value="Thioredoxin-like_sf"/>
</dbReference>
<evidence type="ECO:0000256" key="5">
    <source>
        <dbReference type="SAM" id="SignalP"/>
    </source>
</evidence>
<keyword evidence="7" id="KW-0413">Isomerase</keyword>
<comment type="caution">
    <text evidence="7">The sequence shown here is derived from an EMBL/GenBank/DDBJ whole genome shotgun (WGS) entry which is preliminary data.</text>
</comment>
<keyword evidence="4" id="KW-0676">Redox-active center</keyword>
<protein>
    <submittedName>
        <fullName evidence="7">Thiol-disulfide isomerase/thioredoxin</fullName>
    </submittedName>
</protein>
<evidence type="ECO:0000256" key="1">
    <source>
        <dbReference type="ARBA" id="ARBA00004196"/>
    </source>
</evidence>
<keyword evidence="2" id="KW-0201">Cytochrome c-type biogenesis</keyword>